<dbReference type="EMBL" id="FN658463">
    <property type="protein sequence ID" value="CBY43613.1"/>
    <property type="molecule type" value="Genomic_DNA"/>
</dbReference>
<comment type="catalytic activity">
    <reaction evidence="9 13">
        <text>cytidine + H2O + H(+) = uridine + NH4(+)</text>
        <dbReference type="Rhea" id="RHEA:16069"/>
        <dbReference type="ChEBI" id="CHEBI:15377"/>
        <dbReference type="ChEBI" id="CHEBI:15378"/>
        <dbReference type="ChEBI" id="CHEBI:16704"/>
        <dbReference type="ChEBI" id="CHEBI:17562"/>
        <dbReference type="ChEBI" id="CHEBI:28938"/>
        <dbReference type="EC" id="3.5.4.5"/>
    </reaction>
</comment>
<protein>
    <recommendedName>
        <fullName evidence="4 13">Cytidine deaminase</fullName>
        <ecNumber evidence="4 13">3.5.4.5</ecNumber>
    </recommendedName>
    <alternativeName>
        <fullName evidence="8 13">Cytidine aminohydrolase</fullName>
    </alternativeName>
</protein>
<feature type="binding site" evidence="12">
    <location>
        <position position="75"/>
    </location>
    <ligand>
        <name>Zn(2+)</name>
        <dbReference type="ChEBI" id="CHEBI:29105"/>
        <note>catalytic</note>
    </ligand>
</feature>
<evidence type="ECO:0000313" key="17">
    <source>
        <dbReference type="Proteomes" id="UP000001307"/>
    </source>
</evidence>
<dbReference type="GO" id="GO:0055086">
    <property type="term" value="P:nucleobase-containing small molecule metabolic process"/>
    <property type="evidence" value="ECO:0007669"/>
    <property type="project" value="UniProtKB-ARBA"/>
</dbReference>
<name>E4Y1Y3_OIKDI</name>
<dbReference type="PANTHER" id="PTHR11644">
    <property type="entry name" value="CYTIDINE DEAMINASE"/>
    <property type="match status" value="1"/>
</dbReference>
<dbReference type="InterPro" id="IPR016193">
    <property type="entry name" value="Cytidine_deaminase-like"/>
</dbReference>
<dbReference type="Proteomes" id="UP000001307">
    <property type="component" value="Unassembled WGS sequence"/>
</dbReference>
<keyword evidence="6 13" id="KW-0378">Hydrolase</keyword>
<dbReference type="InParanoid" id="E4Y1Y3"/>
<dbReference type="PROSITE" id="PS51747">
    <property type="entry name" value="CYT_DCMP_DEAMINASES_2"/>
    <property type="match status" value="1"/>
</dbReference>
<feature type="active site" description="Proton donor" evidence="10">
    <location>
        <position position="41"/>
    </location>
</feature>
<evidence type="ECO:0000313" key="15">
    <source>
        <dbReference type="EMBL" id="CBY15877.1"/>
    </source>
</evidence>
<dbReference type="PROSITE" id="PS00903">
    <property type="entry name" value="CYT_DCMP_DEAMINASES_1"/>
    <property type="match status" value="1"/>
</dbReference>
<feature type="domain" description="CMP/dCMP-type deaminase" evidence="14">
    <location>
        <begin position="1"/>
        <end position="113"/>
    </location>
</feature>
<dbReference type="NCBIfam" id="NF004064">
    <property type="entry name" value="PRK05578.1"/>
    <property type="match status" value="1"/>
</dbReference>
<keyword evidence="7 12" id="KW-0862">Zinc</keyword>
<dbReference type="FunFam" id="3.40.140.10:FF:000008">
    <property type="entry name" value="Cytidine deaminase"/>
    <property type="match status" value="1"/>
</dbReference>
<proteinExistence type="inferred from homology"/>
<dbReference type="Gene3D" id="3.40.140.10">
    <property type="entry name" value="Cytidine Deaminase, domain 2"/>
    <property type="match status" value="1"/>
</dbReference>
<dbReference type="Pfam" id="PF00383">
    <property type="entry name" value="dCMP_cyt_deam_1"/>
    <property type="match status" value="1"/>
</dbReference>
<comment type="function">
    <text evidence="2 13">This enzyme scavenges exogenous and endogenous cytidine and 2'-deoxycytidine for UMP synthesis.</text>
</comment>
<evidence type="ECO:0000256" key="13">
    <source>
        <dbReference type="RuleBase" id="RU364006"/>
    </source>
</evidence>
<evidence type="ECO:0000256" key="9">
    <source>
        <dbReference type="ARBA" id="ARBA00049558"/>
    </source>
</evidence>
<dbReference type="InterPro" id="IPR016192">
    <property type="entry name" value="APOBEC/CMP_deaminase_Zn-bd"/>
</dbReference>
<dbReference type="EMBL" id="FN653714">
    <property type="protein sequence ID" value="CBY15877.1"/>
    <property type="molecule type" value="Genomic_DNA"/>
</dbReference>
<feature type="non-terminal residue" evidence="15">
    <location>
        <position position="1"/>
    </location>
</feature>
<evidence type="ECO:0000256" key="7">
    <source>
        <dbReference type="ARBA" id="ARBA00022833"/>
    </source>
</evidence>
<dbReference type="CDD" id="cd01283">
    <property type="entry name" value="cytidine_deaminase"/>
    <property type="match status" value="1"/>
</dbReference>
<dbReference type="InterPro" id="IPR050202">
    <property type="entry name" value="Cyt/Deoxycyt_deaminase"/>
</dbReference>
<dbReference type="GO" id="GO:0005829">
    <property type="term" value="C:cytosol"/>
    <property type="evidence" value="ECO:0007669"/>
    <property type="project" value="TreeGrafter"/>
</dbReference>
<feature type="binding site" evidence="12">
    <location>
        <position position="39"/>
    </location>
    <ligand>
        <name>Zn(2+)</name>
        <dbReference type="ChEBI" id="CHEBI:29105"/>
        <note>catalytic</note>
    </ligand>
</feature>
<evidence type="ECO:0000259" key="14">
    <source>
        <dbReference type="PROSITE" id="PS51747"/>
    </source>
</evidence>
<evidence type="ECO:0000256" key="2">
    <source>
        <dbReference type="ARBA" id="ARBA00003949"/>
    </source>
</evidence>
<dbReference type="EC" id="3.5.4.5" evidence="4 13"/>
<evidence type="ECO:0000256" key="8">
    <source>
        <dbReference type="ARBA" id="ARBA00032005"/>
    </source>
</evidence>
<evidence type="ECO:0000256" key="10">
    <source>
        <dbReference type="PIRSR" id="PIRSR606262-1"/>
    </source>
</evidence>
<sequence length="119" mass="13029">ENAYAPYSKFRVGASLLTTDGQIITGCNVENLAYGSTTCAERTAVCKAVSEGYRKFSACLITSDLKDWIFPCGNCRTTLEEFGDLTLILSKNEGQETKIMKLSEIHAGSFATMNKLLNK</sequence>
<evidence type="ECO:0000256" key="11">
    <source>
        <dbReference type="PIRSR" id="PIRSR606262-2"/>
    </source>
</evidence>
<accession>E4Y1Y3</accession>
<gene>
    <name evidence="15" type="ORF">GSOID_T00016161001</name>
    <name evidence="16" type="ORF">GSOID_T00028227001</name>
</gene>
<evidence type="ECO:0000313" key="16">
    <source>
        <dbReference type="EMBL" id="CBY43613.1"/>
    </source>
</evidence>
<comment type="catalytic activity">
    <reaction evidence="13">
        <text>2'-deoxycytidine + H2O + H(+) = 2'-deoxyuridine + NH4(+)</text>
        <dbReference type="Rhea" id="RHEA:13433"/>
        <dbReference type="ChEBI" id="CHEBI:15377"/>
        <dbReference type="ChEBI" id="CHEBI:15378"/>
        <dbReference type="ChEBI" id="CHEBI:15698"/>
        <dbReference type="ChEBI" id="CHEBI:16450"/>
        <dbReference type="ChEBI" id="CHEBI:28938"/>
        <dbReference type="EC" id="3.5.4.5"/>
    </reaction>
</comment>
<dbReference type="AlphaFoldDB" id="E4Y1Y3"/>
<evidence type="ECO:0000256" key="4">
    <source>
        <dbReference type="ARBA" id="ARBA00012783"/>
    </source>
</evidence>
<dbReference type="InterPro" id="IPR006262">
    <property type="entry name" value="Cyt_deam_tetra"/>
</dbReference>
<comment type="similarity">
    <text evidence="3 13">Belongs to the cytidine and deoxycytidylate deaminase family.</text>
</comment>
<dbReference type="SUPFAM" id="SSF53927">
    <property type="entry name" value="Cytidine deaminase-like"/>
    <property type="match status" value="1"/>
</dbReference>
<evidence type="ECO:0000256" key="5">
    <source>
        <dbReference type="ARBA" id="ARBA00022723"/>
    </source>
</evidence>
<evidence type="ECO:0000256" key="1">
    <source>
        <dbReference type="ARBA" id="ARBA00001947"/>
    </source>
</evidence>
<keyword evidence="5 12" id="KW-0479">Metal-binding</keyword>
<dbReference type="GO" id="GO:0072527">
    <property type="term" value="P:pyrimidine-containing compound metabolic process"/>
    <property type="evidence" value="ECO:0007669"/>
    <property type="project" value="UniProtKB-ARBA"/>
</dbReference>
<dbReference type="OrthoDB" id="414540at2759"/>
<feature type="binding site" evidence="11">
    <location>
        <begin position="28"/>
        <end position="34"/>
    </location>
    <ligand>
        <name>substrate</name>
    </ligand>
</feature>
<dbReference type="InterPro" id="IPR002125">
    <property type="entry name" value="CMP_dCMP_dom"/>
</dbReference>
<dbReference type="GO" id="GO:0008270">
    <property type="term" value="F:zinc ion binding"/>
    <property type="evidence" value="ECO:0007669"/>
    <property type="project" value="UniProtKB-UniRule"/>
</dbReference>
<dbReference type="PANTHER" id="PTHR11644:SF2">
    <property type="entry name" value="CYTIDINE DEAMINASE"/>
    <property type="match status" value="1"/>
</dbReference>
<dbReference type="GO" id="GO:0004126">
    <property type="term" value="F:cytidine deaminase activity"/>
    <property type="evidence" value="ECO:0007669"/>
    <property type="project" value="UniProtKB-UniRule"/>
</dbReference>
<dbReference type="NCBIfam" id="TIGR01354">
    <property type="entry name" value="cyt_deam_tetra"/>
    <property type="match status" value="1"/>
</dbReference>
<evidence type="ECO:0000256" key="3">
    <source>
        <dbReference type="ARBA" id="ARBA00006576"/>
    </source>
</evidence>
<reference evidence="15" key="1">
    <citation type="journal article" date="2010" name="Science">
        <title>Plasticity of animal genome architecture unmasked by rapid evolution of a pelagic tunicate.</title>
        <authorList>
            <person name="Denoeud F."/>
            <person name="Henriet S."/>
            <person name="Mungpakdee S."/>
            <person name="Aury J.M."/>
            <person name="Da Silva C."/>
            <person name="Brinkmann H."/>
            <person name="Mikhaleva J."/>
            <person name="Olsen L.C."/>
            <person name="Jubin C."/>
            <person name="Canestro C."/>
            <person name="Bouquet J.M."/>
            <person name="Danks G."/>
            <person name="Poulain J."/>
            <person name="Campsteijn C."/>
            <person name="Adamski M."/>
            <person name="Cross I."/>
            <person name="Yadetie F."/>
            <person name="Muffato M."/>
            <person name="Louis A."/>
            <person name="Butcher S."/>
            <person name="Tsagkogeorga G."/>
            <person name="Konrad A."/>
            <person name="Singh S."/>
            <person name="Jensen M.F."/>
            <person name="Cong E.H."/>
            <person name="Eikeseth-Otteraa H."/>
            <person name="Noel B."/>
            <person name="Anthouard V."/>
            <person name="Porcel B.M."/>
            <person name="Kachouri-Lafond R."/>
            <person name="Nishino A."/>
            <person name="Ugolini M."/>
            <person name="Chourrout P."/>
            <person name="Nishida H."/>
            <person name="Aasland R."/>
            <person name="Huzurbazar S."/>
            <person name="Westhof E."/>
            <person name="Delsuc F."/>
            <person name="Lehrach H."/>
            <person name="Reinhardt R."/>
            <person name="Weissenbach J."/>
            <person name="Roy S.W."/>
            <person name="Artiguenave F."/>
            <person name="Postlethwait J.H."/>
            <person name="Manak J.R."/>
            <person name="Thompson E.M."/>
            <person name="Jaillon O."/>
            <person name="Du Pasquier L."/>
            <person name="Boudinot P."/>
            <person name="Liberles D.A."/>
            <person name="Volff J.N."/>
            <person name="Philippe H."/>
            <person name="Lenhard B."/>
            <person name="Roest Crollius H."/>
            <person name="Wincker P."/>
            <person name="Chourrout D."/>
        </authorList>
    </citation>
    <scope>NUCLEOTIDE SEQUENCE [LARGE SCALE GENOMIC DNA]</scope>
</reference>
<feature type="binding site" evidence="12">
    <location>
        <position position="72"/>
    </location>
    <ligand>
        <name>Zn(2+)</name>
        <dbReference type="ChEBI" id="CHEBI:29105"/>
        <note>catalytic</note>
    </ligand>
</feature>
<dbReference type="Proteomes" id="UP000011014">
    <property type="component" value="Unassembled WGS sequence"/>
</dbReference>
<evidence type="ECO:0000256" key="6">
    <source>
        <dbReference type="ARBA" id="ARBA00022801"/>
    </source>
</evidence>
<evidence type="ECO:0000256" key="12">
    <source>
        <dbReference type="PIRSR" id="PIRSR606262-3"/>
    </source>
</evidence>
<dbReference type="GO" id="GO:0042802">
    <property type="term" value="F:identical protein binding"/>
    <property type="evidence" value="ECO:0007669"/>
    <property type="project" value="UniProtKB-ARBA"/>
</dbReference>
<comment type="cofactor">
    <cofactor evidence="1 12 13">
        <name>Zn(2+)</name>
        <dbReference type="ChEBI" id="CHEBI:29105"/>
    </cofactor>
</comment>
<organism evidence="15">
    <name type="scientific">Oikopleura dioica</name>
    <name type="common">Tunicate</name>
    <dbReference type="NCBI Taxonomy" id="34765"/>
    <lineage>
        <taxon>Eukaryota</taxon>
        <taxon>Metazoa</taxon>
        <taxon>Chordata</taxon>
        <taxon>Tunicata</taxon>
        <taxon>Appendicularia</taxon>
        <taxon>Copelata</taxon>
        <taxon>Oikopleuridae</taxon>
        <taxon>Oikopleura</taxon>
    </lineage>
</organism>
<keyword evidence="17" id="KW-1185">Reference proteome</keyword>